<evidence type="ECO:0000259" key="2">
    <source>
        <dbReference type="Pfam" id="PF07859"/>
    </source>
</evidence>
<dbReference type="GO" id="GO:0016787">
    <property type="term" value="F:hydrolase activity"/>
    <property type="evidence" value="ECO:0007669"/>
    <property type="project" value="UniProtKB-KW"/>
</dbReference>
<proteinExistence type="predicted"/>
<keyword evidence="4" id="KW-1185">Reference proteome</keyword>
<dbReference type="Gene3D" id="3.40.50.1820">
    <property type="entry name" value="alpha/beta hydrolase"/>
    <property type="match status" value="1"/>
</dbReference>
<comment type="caution">
    <text evidence="3">The sequence shown here is derived from an EMBL/GenBank/DDBJ whole genome shotgun (WGS) entry which is preliminary data.</text>
</comment>
<dbReference type="InterPro" id="IPR029058">
    <property type="entry name" value="AB_hydrolase_fold"/>
</dbReference>
<gene>
    <name evidence="3" type="ORF">DHEL01_v207135</name>
</gene>
<dbReference type="InterPro" id="IPR050300">
    <property type="entry name" value="GDXG_lipolytic_enzyme"/>
</dbReference>
<dbReference type="Proteomes" id="UP000094444">
    <property type="component" value="Unassembled WGS sequence"/>
</dbReference>
<name>A0A2P5HW43_DIAHE</name>
<dbReference type="EMBL" id="MAVT02000624">
    <property type="protein sequence ID" value="POS74471.1"/>
    <property type="molecule type" value="Genomic_DNA"/>
</dbReference>
<dbReference type="AlphaFoldDB" id="A0A2P5HW43"/>
<dbReference type="STRING" id="158607.A0A2P5HW43"/>
<dbReference type="Pfam" id="PF07859">
    <property type="entry name" value="Abhydrolase_3"/>
    <property type="match status" value="1"/>
</dbReference>
<organism evidence="3 4">
    <name type="scientific">Diaporthe helianthi</name>
    <dbReference type="NCBI Taxonomy" id="158607"/>
    <lineage>
        <taxon>Eukaryota</taxon>
        <taxon>Fungi</taxon>
        <taxon>Dikarya</taxon>
        <taxon>Ascomycota</taxon>
        <taxon>Pezizomycotina</taxon>
        <taxon>Sordariomycetes</taxon>
        <taxon>Sordariomycetidae</taxon>
        <taxon>Diaporthales</taxon>
        <taxon>Diaporthaceae</taxon>
        <taxon>Diaporthe</taxon>
    </lineage>
</organism>
<dbReference type="PANTHER" id="PTHR48081">
    <property type="entry name" value="AB HYDROLASE SUPERFAMILY PROTEIN C4A8.06C"/>
    <property type="match status" value="1"/>
</dbReference>
<evidence type="ECO:0000313" key="4">
    <source>
        <dbReference type="Proteomes" id="UP000094444"/>
    </source>
</evidence>
<accession>A0A2P5HW43</accession>
<dbReference type="PANTHER" id="PTHR48081:SF8">
    <property type="entry name" value="ALPHA_BETA HYDROLASE FOLD-3 DOMAIN-CONTAINING PROTEIN-RELATED"/>
    <property type="match status" value="1"/>
</dbReference>
<dbReference type="InParanoid" id="A0A2P5HW43"/>
<dbReference type="SUPFAM" id="SSF53474">
    <property type="entry name" value="alpha/beta-Hydrolases"/>
    <property type="match status" value="1"/>
</dbReference>
<dbReference type="InterPro" id="IPR013094">
    <property type="entry name" value="AB_hydrolase_3"/>
</dbReference>
<sequence length="345" mass="37300">MGDHPGGPQPPYPLHPSVVSRIDPVYANFYNEHVADKQQVHLQPVEASRTSGVLIPGAGPKHPVAKAEDLSIPRSQSTGPDVRIRCFTPDGPKPERGWPCLFYFHGGGWVLGTIDTENVIATNLCGRANCVVINVDYRLAPENPYPAAVDDPWEAVLWALSDSGKAVLPPIDATKLAVGGSSAGANLAAVMCQRAASQPGLGLRFAAQLLSVPVADNTATPETKASWRENENVPALPAAKMLWYRRHYLPNEADWAAPEASPLLWTGDWARLPPAEVVLGELDVLRTEGEEFARRLVEAGATSTRVTVMKGQPHPFIAMDGVLDSGKLAITLFVERLLRAFYVEN</sequence>
<dbReference type="OrthoDB" id="408631at2759"/>
<evidence type="ECO:0000313" key="3">
    <source>
        <dbReference type="EMBL" id="POS74471.1"/>
    </source>
</evidence>
<evidence type="ECO:0000256" key="1">
    <source>
        <dbReference type="ARBA" id="ARBA00022801"/>
    </source>
</evidence>
<protein>
    <recommendedName>
        <fullName evidence="2">Alpha/beta hydrolase fold-3 domain-containing protein</fullName>
    </recommendedName>
</protein>
<keyword evidence="1" id="KW-0378">Hydrolase</keyword>
<feature type="domain" description="Alpha/beta hydrolase fold-3" evidence="2">
    <location>
        <begin position="101"/>
        <end position="317"/>
    </location>
</feature>
<reference evidence="3" key="1">
    <citation type="submission" date="2017-09" db="EMBL/GenBank/DDBJ databases">
        <title>Polyketide synthases of a Diaporthe helianthi virulent isolate.</title>
        <authorList>
            <person name="Baroncelli R."/>
        </authorList>
    </citation>
    <scope>NUCLEOTIDE SEQUENCE [LARGE SCALE GENOMIC DNA]</scope>
    <source>
        <strain evidence="3">7/96</strain>
    </source>
</reference>